<feature type="repeat" description="TPR" evidence="3">
    <location>
        <begin position="283"/>
        <end position="316"/>
    </location>
</feature>
<dbReference type="PANTHER" id="PTHR44943:SF4">
    <property type="entry name" value="TPR REPEAT-CONTAINING PROTEIN MJ0798"/>
    <property type="match status" value="1"/>
</dbReference>
<keyword evidence="1" id="KW-0677">Repeat</keyword>
<dbReference type="Proteomes" id="UP000004664">
    <property type="component" value="Unassembled WGS sequence"/>
</dbReference>
<dbReference type="InterPro" id="IPR051685">
    <property type="entry name" value="Ycf3/AcsC/BcsC/TPR_MFPF"/>
</dbReference>
<dbReference type="InterPro" id="IPR011990">
    <property type="entry name" value="TPR-like_helical_dom_sf"/>
</dbReference>
<dbReference type="OrthoDB" id="5406098at2"/>
<dbReference type="EMBL" id="JH109152">
    <property type="protein sequence ID" value="EGW22550.1"/>
    <property type="molecule type" value="Genomic_DNA"/>
</dbReference>
<feature type="region of interest" description="Disordered" evidence="4">
    <location>
        <begin position="21"/>
        <end position="40"/>
    </location>
</feature>
<name>G3ITF1_METTV</name>
<protein>
    <submittedName>
        <fullName evidence="5">Tetratricopeptide TPR_1 repeat-containing protein</fullName>
    </submittedName>
</protein>
<keyword evidence="2 3" id="KW-0802">TPR repeat</keyword>
<organism evidence="5 6">
    <name type="scientific">Methylobacter tundripaludum (strain ATCC BAA-1195 / DSM 17260 / SV96)</name>
    <dbReference type="NCBI Taxonomy" id="697282"/>
    <lineage>
        <taxon>Bacteria</taxon>
        <taxon>Pseudomonadati</taxon>
        <taxon>Pseudomonadota</taxon>
        <taxon>Gammaproteobacteria</taxon>
        <taxon>Methylococcales</taxon>
        <taxon>Methylococcaceae</taxon>
        <taxon>Methylobacter</taxon>
    </lineage>
</organism>
<evidence type="ECO:0000256" key="3">
    <source>
        <dbReference type="PROSITE-ProRule" id="PRU00339"/>
    </source>
</evidence>
<dbReference type="STRING" id="697282.Mettu_1365"/>
<dbReference type="PROSITE" id="PS50005">
    <property type="entry name" value="TPR"/>
    <property type="match status" value="1"/>
</dbReference>
<proteinExistence type="predicted"/>
<feature type="compositionally biased region" description="Polar residues" evidence="4">
    <location>
        <begin position="22"/>
        <end position="40"/>
    </location>
</feature>
<dbReference type="AlphaFoldDB" id="G3ITF1"/>
<dbReference type="Pfam" id="PF13432">
    <property type="entry name" value="TPR_16"/>
    <property type="match status" value="1"/>
</dbReference>
<evidence type="ECO:0000256" key="1">
    <source>
        <dbReference type="ARBA" id="ARBA00022737"/>
    </source>
</evidence>
<dbReference type="Pfam" id="PF14559">
    <property type="entry name" value="TPR_19"/>
    <property type="match status" value="1"/>
</dbReference>
<dbReference type="SUPFAM" id="SSF48452">
    <property type="entry name" value="TPR-like"/>
    <property type="match status" value="1"/>
</dbReference>
<gene>
    <name evidence="5" type="ORF">Mettu_1365</name>
</gene>
<dbReference type="Gene3D" id="1.25.40.10">
    <property type="entry name" value="Tetratricopeptide repeat domain"/>
    <property type="match status" value="2"/>
</dbReference>
<dbReference type="SMART" id="SM00028">
    <property type="entry name" value="TPR"/>
    <property type="match status" value="4"/>
</dbReference>
<dbReference type="eggNOG" id="COG0457">
    <property type="taxonomic scope" value="Bacteria"/>
</dbReference>
<accession>G3ITF1</accession>
<evidence type="ECO:0000313" key="5">
    <source>
        <dbReference type="EMBL" id="EGW22550.1"/>
    </source>
</evidence>
<sequence>MDTHGIHIMSLINQMLRDLESRNTSNNTPPTLQHNIQATQPSPSKMPILLWSLLAIIATGGTYSAYQYSKTLTKTPSGIIADNIKKDPKPIAPYEKVLAAPNAITAPAPKIELKPSENITIQPVSITQPVPAVQTAPTIQPKPSAQTAPAVQAAPQIVAEPPIKKMPIASKPALIESTSAKQQADLLYRQAENNSEDYSVTYKLEQALKLDPRHLRARLLLAKTLHNQGQVGKTAEFLDQSLALFPDNLQFINTRAQLYLQQKNPNGALKTLQHVDLTNSSNETYLSLLAATYQQLQSFANAAKVYQRLVTVNPEKAENWLGLALSQEKLDNPKLTREAYQQALNKNTLKESITSYIKQRLTELR</sequence>
<evidence type="ECO:0000256" key="4">
    <source>
        <dbReference type="SAM" id="MobiDB-lite"/>
    </source>
</evidence>
<dbReference type="HOGENOM" id="CLU_053124_0_0_6"/>
<reference evidence="5 6" key="1">
    <citation type="submission" date="2011-06" db="EMBL/GenBank/DDBJ databases">
        <title>Genomic sequence of Methylobacter tundripaludum SV96.</title>
        <authorList>
            <consortium name="US DOE Joint Genome Institute"/>
            <person name="Lucas S."/>
            <person name="Han J."/>
            <person name="Lapidus A."/>
            <person name="Cheng J.-F."/>
            <person name="Goodwin L."/>
            <person name="Pitluck S."/>
            <person name="Held B."/>
            <person name="Detter J.C."/>
            <person name="Han C."/>
            <person name="Tapia R."/>
            <person name="Land M."/>
            <person name="Hauser L."/>
            <person name="Kyrpides N."/>
            <person name="Ivanova N."/>
            <person name="Ovchinnikova G."/>
            <person name="Pagani I."/>
            <person name="Klotz M.G."/>
            <person name="Dispirito A.A."/>
            <person name="Murrell J.C."/>
            <person name="Dunfield P."/>
            <person name="Kalyuzhnaya M.G."/>
            <person name="Svenning M."/>
            <person name="Trotsenko Y.A."/>
            <person name="Stein L.Y."/>
            <person name="Woyke T."/>
        </authorList>
    </citation>
    <scope>NUCLEOTIDE SEQUENCE [LARGE SCALE GENOMIC DNA]</scope>
    <source>
        <strain evidence="6">ATCC BAA-1195 / DSM 17260 / SV96</strain>
    </source>
</reference>
<dbReference type="InterPro" id="IPR019734">
    <property type="entry name" value="TPR_rpt"/>
</dbReference>
<evidence type="ECO:0000256" key="2">
    <source>
        <dbReference type="ARBA" id="ARBA00022803"/>
    </source>
</evidence>
<evidence type="ECO:0000313" key="6">
    <source>
        <dbReference type="Proteomes" id="UP000004664"/>
    </source>
</evidence>
<dbReference type="RefSeq" id="WP_006890521.1">
    <property type="nucleotide sequence ID" value="NZ_JH109152.1"/>
</dbReference>
<dbReference type="PANTHER" id="PTHR44943">
    <property type="entry name" value="CELLULOSE SYNTHASE OPERON PROTEIN C"/>
    <property type="match status" value="1"/>
</dbReference>
<keyword evidence="6" id="KW-1185">Reference proteome</keyword>